<dbReference type="EMBL" id="CP059066">
    <property type="protein sequence ID" value="QSQ08622.1"/>
    <property type="molecule type" value="Genomic_DNA"/>
</dbReference>
<reference evidence="2" key="1">
    <citation type="submission" date="2020-07" db="EMBL/GenBank/DDBJ databases">
        <title>Koleobacter methoxysyntrophicus gen. nov., sp. nov., a novel anaerobic bacterium isolated from deep subsurface oil field and proposal of Koleobacterales ord. nov. in the phylum Firmicutes.</title>
        <authorList>
            <person name="Sakamoto S."/>
            <person name="Tamaki H."/>
        </authorList>
    </citation>
    <scope>NUCLEOTIDE SEQUENCE</scope>
    <source>
        <strain evidence="2">NRmbB1</strain>
    </source>
</reference>
<dbReference type="PROSITE" id="PS51462">
    <property type="entry name" value="NUDIX"/>
    <property type="match status" value="1"/>
</dbReference>
<keyword evidence="3" id="KW-1185">Reference proteome</keyword>
<dbReference type="CDD" id="cd03673">
    <property type="entry name" value="NUDIX_Ap6A_hydrolase"/>
    <property type="match status" value="1"/>
</dbReference>
<keyword evidence="2" id="KW-0378">Hydrolase</keyword>
<dbReference type="InterPro" id="IPR000086">
    <property type="entry name" value="NUDIX_hydrolase_dom"/>
</dbReference>
<feature type="domain" description="Nudix hydrolase" evidence="1">
    <location>
        <begin position="2"/>
        <end position="130"/>
    </location>
</feature>
<accession>A0A8A0RL55</accession>
<dbReference type="Pfam" id="PF00293">
    <property type="entry name" value="NUDIX"/>
    <property type="match status" value="1"/>
</dbReference>
<dbReference type="RefSeq" id="WP_206708828.1">
    <property type="nucleotide sequence ID" value="NZ_CP059066.1"/>
</dbReference>
<evidence type="ECO:0000259" key="1">
    <source>
        <dbReference type="PROSITE" id="PS51462"/>
    </source>
</evidence>
<name>A0A8A0RL55_9FIRM</name>
<dbReference type="GO" id="GO:0016787">
    <property type="term" value="F:hydrolase activity"/>
    <property type="evidence" value="ECO:0007669"/>
    <property type="project" value="UniProtKB-KW"/>
</dbReference>
<evidence type="ECO:0000313" key="2">
    <source>
        <dbReference type="EMBL" id="QSQ08622.1"/>
    </source>
</evidence>
<sequence length="148" mass="17446">MLKRNCAGGVVFFKDKVFIIKNDKGEWVLPKGAIRKDNIPSEVAQKRVKHETGIDARIISSIGETCYEFYSYSRQRPVCNEIIWYLMETEKEDYKINENEGFKDGGFFPIDKALDLITYSQDKSLVRLSFKRYKEYKEDVNEYSIPRY</sequence>
<dbReference type="EC" id="3.6.1.61" evidence="2"/>
<dbReference type="KEGG" id="kme:H0A61_00955"/>
<proteinExistence type="predicted"/>
<dbReference type="AlphaFoldDB" id="A0A8A0RL55"/>
<gene>
    <name evidence="2" type="primary">ndx1</name>
    <name evidence="2" type="ORF">H0A61_00955</name>
</gene>
<organism evidence="2 3">
    <name type="scientific">Koleobacter methoxysyntrophicus</name>
    <dbReference type="NCBI Taxonomy" id="2751313"/>
    <lineage>
        <taxon>Bacteria</taxon>
        <taxon>Bacillati</taxon>
        <taxon>Bacillota</taxon>
        <taxon>Clostridia</taxon>
        <taxon>Koleobacterales</taxon>
        <taxon>Koleobacteraceae</taxon>
        <taxon>Koleobacter</taxon>
    </lineage>
</organism>
<dbReference type="InterPro" id="IPR015797">
    <property type="entry name" value="NUDIX_hydrolase-like_dom_sf"/>
</dbReference>
<dbReference type="Gene3D" id="3.90.79.10">
    <property type="entry name" value="Nucleoside Triphosphate Pyrophosphohydrolase"/>
    <property type="match status" value="1"/>
</dbReference>
<dbReference type="SUPFAM" id="SSF55811">
    <property type="entry name" value="Nudix"/>
    <property type="match status" value="1"/>
</dbReference>
<dbReference type="Proteomes" id="UP000662904">
    <property type="component" value="Chromosome"/>
</dbReference>
<evidence type="ECO:0000313" key="3">
    <source>
        <dbReference type="Proteomes" id="UP000662904"/>
    </source>
</evidence>
<protein>
    <submittedName>
        <fullName evidence="2">Diadenosine hexaphosphate hydrolase</fullName>
        <ecNumber evidence="2">3.6.1.61</ecNumber>
    </submittedName>
</protein>